<keyword evidence="2" id="KW-1133">Transmembrane helix</keyword>
<dbReference type="eggNOG" id="COG0069">
    <property type="taxonomic scope" value="Bacteria"/>
</dbReference>
<evidence type="ECO:0000313" key="4">
    <source>
        <dbReference type="EMBL" id="AIA54808.1"/>
    </source>
</evidence>
<keyword evidence="2" id="KW-0472">Membrane</keyword>
<keyword evidence="4" id="KW-0560">Oxidoreductase</keyword>
<dbReference type="InterPro" id="IPR013785">
    <property type="entry name" value="Aldolase_TIM"/>
</dbReference>
<dbReference type="KEGG" id="acz:Acaty_c0932"/>
<dbReference type="PANTHER" id="PTHR43819:SF1">
    <property type="entry name" value="ARCHAEAL-TYPE GLUTAMATE SYNTHASE [NADPH]"/>
    <property type="match status" value="1"/>
</dbReference>
<dbReference type="Pfam" id="PF01645">
    <property type="entry name" value="Glu_synthase"/>
    <property type="match status" value="1"/>
</dbReference>
<dbReference type="EMBL" id="CP005986">
    <property type="protein sequence ID" value="AIA54808.1"/>
    <property type="molecule type" value="Genomic_DNA"/>
</dbReference>
<sequence>MVAATLLQRWARWSLPSLGALLGFLGSYLALYLDPWWFVLAALGWGIVLLGIYDVCQKQSALLANYPVLARLRGLALDLRPFFRSYVVEDDQEGRPYSYESRSLVYRRAAGISSTHPFGTQLDTYREGFNWITHSMAPVNRPAEKPRVLVGAEGTELPYSASVFNISALSFGAISGRAIESLALGARLGNFYLDTGEGGISSYHRRSGGDLVFEIGSGYFGCRDDGGRFDAHAFAEQARQESVRMTEIKLSQGAKPGHGGVLPAAKVSPEVAAARGIPVHRECRSPRAHSAFSTPVELVEFAAEMRRLSGGKPVGIKFCVGQIHEV</sequence>
<dbReference type="InterPro" id="IPR002932">
    <property type="entry name" value="Glu_synthdom"/>
</dbReference>
<dbReference type="GeneID" id="92930961"/>
<dbReference type="CDD" id="cd02808">
    <property type="entry name" value="GltS_FMN"/>
    <property type="match status" value="1"/>
</dbReference>
<evidence type="ECO:0000313" key="5">
    <source>
        <dbReference type="Proteomes" id="UP000005522"/>
    </source>
</evidence>
<dbReference type="GO" id="GO:0016041">
    <property type="term" value="F:glutamate synthase (ferredoxin) activity"/>
    <property type="evidence" value="ECO:0007669"/>
    <property type="project" value="UniProtKB-EC"/>
</dbReference>
<evidence type="ECO:0000256" key="1">
    <source>
        <dbReference type="ARBA" id="ARBA00009716"/>
    </source>
</evidence>
<dbReference type="Gene3D" id="3.20.20.70">
    <property type="entry name" value="Aldolase class I"/>
    <property type="match status" value="1"/>
</dbReference>
<dbReference type="EC" id="1.4.7.1" evidence="4"/>
<evidence type="ECO:0000259" key="3">
    <source>
        <dbReference type="Pfam" id="PF01645"/>
    </source>
</evidence>
<gene>
    <name evidence="4" type="ORF">Acaty_c0932</name>
</gene>
<organism evidence="4 5">
    <name type="scientific">Acidithiobacillus caldus (strain ATCC 51756 / DSM 8584 / KU)</name>
    <dbReference type="NCBI Taxonomy" id="637389"/>
    <lineage>
        <taxon>Bacteria</taxon>
        <taxon>Pseudomonadati</taxon>
        <taxon>Pseudomonadota</taxon>
        <taxon>Acidithiobacillia</taxon>
        <taxon>Acidithiobacillales</taxon>
        <taxon>Acidithiobacillaceae</taxon>
        <taxon>Acidithiobacillus</taxon>
    </lineage>
</organism>
<feature type="transmembrane region" description="Helical" evidence="2">
    <location>
        <begin position="36"/>
        <end position="56"/>
    </location>
</feature>
<comment type="similarity">
    <text evidence="1">Belongs to the glutamate synthase family.</text>
</comment>
<feature type="domain" description="Glutamate synthase" evidence="3">
    <location>
        <begin position="162"/>
        <end position="322"/>
    </location>
</feature>
<protein>
    <submittedName>
        <fullName evidence="4">Ferredoxin-dependent glutamate synthase</fullName>
        <ecNumber evidence="4">1.4.7.1</ecNumber>
    </submittedName>
</protein>
<dbReference type="RefSeq" id="WP_004871302.1">
    <property type="nucleotide sequence ID" value="NZ_CP005986.1"/>
</dbReference>
<dbReference type="SUPFAM" id="SSF51395">
    <property type="entry name" value="FMN-linked oxidoreductases"/>
    <property type="match status" value="1"/>
</dbReference>
<reference evidence="4 5" key="1">
    <citation type="journal article" date="2009" name="J. Bacteriol.">
        <title>Draft genome sequence of the extremely acidophilic bacterium Acidithiobacillus caldus ATCC 51756 reveals metabolic versatility in the genus Acidithiobacillus.</title>
        <authorList>
            <person name="Valdes J."/>
            <person name="Quatrini R."/>
            <person name="Hallberg K."/>
            <person name="Dopson M."/>
            <person name="Valenzuela P.D."/>
            <person name="Holmes D.S."/>
        </authorList>
    </citation>
    <scope>NUCLEOTIDE SEQUENCE [LARGE SCALE GENOMIC DNA]</scope>
    <source>
        <strain evidence="5">ATCC 51756 / DSM 8584 / KU</strain>
    </source>
</reference>
<dbReference type="GO" id="GO:0006537">
    <property type="term" value="P:glutamate biosynthetic process"/>
    <property type="evidence" value="ECO:0007669"/>
    <property type="project" value="InterPro"/>
</dbReference>
<dbReference type="Proteomes" id="UP000005522">
    <property type="component" value="Chromosome"/>
</dbReference>
<name>A0A059ZTL9_ACICK</name>
<proteinExistence type="inferred from homology"/>
<feature type="transmembrane region" description="Helical" evidence="2">
    <location>
        <begin position="12"/>
        <end position="30"/>
    </location>
</feature>
<dbReference type="PANTHER" id="PTHR43819">
    <property type="entry name" value="ARCHAEAL-TYPE GLUTAMATE SYNTHASE [NADPH]"/>
    <property type="match status" value="1"/>
</dbReference>
<evidence type="ECO:0000256" key="2">
    <source>
        <dbReference type="SAM" id="Phobius"/>
    </source>
</evidence>
<dbReference type="HOGENOM" id="CLU_078189_0_0_6"/>
<accession>A0A059ZTL9</accession>
<keyword evidence="2" id="KW-0812">Transmembrane</keyword>
<dbReference type="AlphaFoldDB" id="A0A059ZTL9"/>